<dbReference type="FunFam" id="1.25.40.10:FF:000227">
    <property type="entry name" value="Pentatricopeptide repeat-containing protein At3g13880"/>
    <property type="match status" value="1"/>
</dbReference>
<evidence type="ECO:0000256" key="1">
    <source>
        <dbReference type="ARBA" id="ARBA00022737"/>
    </source>
</evidence>
<keyword evidence="4" id="KW-1185">Reference proteome</keyword>
<dbReference type="AlphaFoldDB" id="A0A9N7RE40"/>
<evidence type="ECO:0000256" key="2">
    <source>
        <dbReference type="PROSITE-ProRule" id="PRU00708"/>
    </source>
</evidence>
<keyword evidence="1" id="KW-0677">Repeat</keyword>
<gene>
    <name evidence="3" type="ORF">SHERM_01610</name>
</gene>
<feature type="repeat" description="PPR" evidence="2">
    <location>
        <begin position="273"/>
        <end position="307"/>
    </location>
</feature>
<sequence>MLRTNVLEEICSRIIYICNKHSLKDGICVHGPILKSGFQDNLPLNNGLLSLYAKCEGVEHARRLFDQMSHRDVVSWTSLLSAYVRDGNYEEALRLFDLMRVSGERPNEFTFSNLMRSCTGLPDFARGTKVHACVIKHGFGSNPVLCSGLIELYSKCSSLGEAVGVFDDMVNGDTVSWTSMISSFVNAGKWVEAIRFFARMVKEGVFPNEYTFVKLLSACTFLGFGYGKLIHAQLVVFGVRMNVVLKTALVDMYAKCQKMDDAMKVLRQTPDQDVQLWTSLISGCTQNSNFREAVILFKQMVAGNIFPNSYTYAAIVNACSSARDLILGKQMHKQIIMDGVEDDVSVGNALLDFYTKCSNDEKDVLRVFEEITHPNVVSWTTLIAGLAKHGHKEDCFLAFIEMQFYGLRPNSFTLSHVLQACGATQSPTEAKKIHGLIIKTNADVDIMVGNTLVETFAGLHMEDCAVSLARQLSSRNVITYTVLASKLNQMGRYERTLEILGHIREDDLKIDGFIISGLLSASANLGAKRTGKQLHCYSIVSGFGKYISVSNGLIDFYGKCRCVLDAQKAFDETSKPDVFSWNSLIYAFALNGHITSSLSTLEDMRLAGIRPDSHTLSAVLFACDKGNLLDMGLEYFRSLRELYDIKPQFYHYNLLVDLFERAGRLEEAVSLIKSMPSCVNDGPVYKKLLRACKLHGNMILGEEMARQGLDHDPSDLEIYDILANMYDEAGRSELGDNVRSLMKEGGLRKTSVCSSQVLCC</sequence>
<evidence type="ECO:0000313" key="3">
    <source>
        <dbReference type="EMBL" id="CAA0826404.1"/>
    </source>
</evidence>
<organism evidence="3 4">
    <name type="scientific">Striga hermonthica</name>
    <name type="common">Purple witchweed</name>
    <name type="synonym">Buchnera hermonthica</name>
    <dbReference type="NCBI Taxonomy" id="68872"/>
    <lineage>
        <taxon>Eukaryota</taxon>
        <taxon>Viridiplantae</taxon>
        <taxon>Streptophyta</taxon>
        <taxon>Embryophyta</taxon>
        <taxon>Tracheophyta</taxon>
        <taxon>Spermatophyta</taxon>
        <taxon>Magnoliopsida</taxon>
        <taxon>eudicotyledons</taxon>
        <taxon>Gunneridae</taxon>
        <taxon>Pentapetalae</taxon>
        <taxon>asterids</taxon>
        <taxon>lamiids</taxon>
        <taxon>Lamiales</taxon>
        <taxon>Orobanchaceae</taxon>
        <taxon>Buchnereae</taxon>
        <taxon>Striga</taxon>
    </lineage>
</organism>
<dbReference type="GO" id="GO:0009451">
    <property type="term" value="P:RNA modification"/>
    <property type="evidence" value="ECO:0007669"/>
    <property type="project" value="InterPro"/>
</dbReference>
<dbReference type="PANTHER" id="PTHR24015">
    <property type="entry name" value="OS07G0578800 PROTEIN-RELATED"/>
    <property type="match status" value="1"/>
</dbReference>
<protein>
    <submittedName>
        <fullName evidence="3">Pentatricopeptide repeat-containing protein -chloroplastic</fullName>
    </submittedName>
</protein>
<name>A0A9N7RE40_STRHE</name>
<dbReference type="GO" id="GO:0099402">
    <property type="term" value="P:plant organ development"/>
    <property type="evidence" value="ECO:0007669"/>
    <property type="project" value="UniProtKB-ARBA"/>
</dbReference>
<dbReference type="PANTHER" id="PTHR24015:SF1726">
    <property type="entry name" value="OS03G0861900 PROTEIN"/>
    <property type="match status" value="1"/>
</dbReference>
<proteinExistence type="predicted"/>
<evidence type="ECO:0000313" key="4">
    <source>
        <dbReference type="Proteomes" id="UP001153555"/>
    </source>
</evidence>
<dbReference type="PROSITE" id="PS51375">
    <property type="entry name" value="PPR"/>
    <property type="match status" value="5"/>
</dbReference>
<dbReference type="GO" id="GO:0005739">
    <property type="term" value="C:mitochondrion"/>
    <property type="evidence" value="ECO:0007669"/>
    <property type="project" value="TreeGrafter"/>
</dbReference>
<feature type="repeat" description="PPR" evidence="2">
    <location>
        <begin position="72"/>
        <end position="106"/>
    </location>
</feature>
<dbReference type="NCBIfam" id="TIGR00756">
    <property type="entry name" value="PPR"/>
    <property type="match status" value="5"/>
</dbReference>
<reference evidence="3" key="1">
    <citation type="submission" date="2019-12" db="EMBL/GenBank/DDBJ databases">
        <authorList>
            <person name="Scholes J."/>
        </authorList>
    </citation>
    <scope>NUCLEOTIDE SEQUENCE</scope>
</reference>
<feature type="repeat" description="PPR" evidence="2">
    <location>
        <begin position="375"/>
        <end position="409"/>
    </location>
</feature>
<dbReference type="Pfam" id="PF13041">
    <property type="entry name" value="PPR_2"/>
    <property type="match status" value="5"/>
</dbReference>
<dbReference type="Pfam" id="PF01535">
    <property type="entry name" value="PPR"/>
    <property type="match status" value="3"/>
</dbReference>
<dbReference type="InterPro" id="IPR002885">
    <property type="entry name" value="PPR_rpt"/>
</dbReference>
<dbReference type="GO" id="GO:0003723">
    <property type="term" value="F:RNA binding"/>
    <property type="evidence" value="ECO:0007669"/>
    <property type="project" value="InterPro"/>
</dbReference>
<feature type="repeat" description="PPR" evidence="2">
    <location>
        <begin position="577"/>
        <end position="611"/>
    </location>
</feature>
<accession>A0A9N7RE40</accession>
<feature type="repeat" description="PPR" evidence="2">
    <location>
        <begin position="173"/>
        <end position="207"/>
    </location>
</feature>
<dbReference type="FunFam" id="1.25.40.10:FF:000381">
    <property type="entry name" value="Pentatricopeptide repeat-containing protein"/>
    <property type="match status" value="2"/>
</dbReference>
<dbReference type="EMBL" id="CACSLK010027624">
    <property type="protein sequence ID" value="CAA0826404.1"/>
    <property type="molecule type" value="Genomic_DNA"/>
</dbReference>
<dbReference type="OrthoDB" id="1848122at2759"/>
<dbReference type="Gene3D" id="1.25.40.10">
    <property type="entry name" value="Tetratricopeptide repeat domain"/>
    <property type="match status" value="6"/>
</dbReference>
<dbReference type="InterPro" id="IPR011990">
    <property type="entry name" value="TPR-like_helical_dom_sf"/>
</dbReference>
<dbReference type="InterPro" id="IPR046960">
    <property type="entry name" value="PPR_At4g14850-like_plant"/>
</dbReference>
<dbReference type="FunFam" id="1.25.40.10:FF:000158">
    <property type="entry name" value="pentatricopeptide repeat-containing protein At2g33680"/>
    <property type="match status" value="1"/>
</dbReference>
<comment type="caution">
    <text evidence="3">The sequence shown here is derived from an EMBL/GenBank/DDBJ whole genome shotgun (WGS) entry which is preliminary data.</text>
</comment>
<dbReference type="FunFam" id="1.25.40.10:FF:000073">
    <property type="entry name" value="Pentatricopeptide repeat-containing protein chloroplastic"/>
    <property type="match status" value="1"/>
</dbReference>
<dbReference type="Proteomes" id="UP001153555">
    <property type="component" value="Unassembled WGS sequence"/>
</dbReference>